<dbReference type="InterPro" id="IPR007895">
    <property type="entry name" value="MASE1"/>
</dbReference>
<feature type="compositionally biased region" description="Basic and acidic residues" evidence="15">
    <location>
        <begin position="713"/>
        <end position="723"/>
    </location>
</feature>
<dbReference type="InterPro" id="IPR035965">
    <property type="entry name" value="PAS-like_dom_sf"/>
</dbReference>
<dbReference type="SUPFAM" id="SSF47384">
    <property type="entry name" value="Homodimeric domain of signal transducing histidine kinase"/>
    <property type="match status" value="1"/>
</dbReference>
<keyword evidence="12" id="KW-0902">Two-component regulatory system</keyword>
<evidence type="ECO:0000256" key="3">
    <source>
        <dbReference type="ARBA" id="ARBA00012438"/>
    </source>
</evidence>
<evidence type="ECO:0000256" key="6">
    <source>
        <dbReference type="ARBA" id="ARBA00022679"/>
    </source>
</evidence>
<evidence type="ECO:0000256" key="9">
    <source>
        <dbReference type="ARBA" id="ARBA00022777"/>
    </source>
</evidence>
<keyword evidence="9" id="KW-0418">Kinase</keyword>
<feature type="domain" description="Histidine kinase" evidence="17">
    <location>
        <begin position="448"/>
        <end position="675"/>
    </location>
</feature>
<dbReference type="Pfam" id="PF02518">
    <property type="entry name" value="HATPase_c"/>
    <property type="match status" value="1"/>
</dbReference>
<dbReference type="NCBIfam" id="TIGR00229">
    <property type="entry name" value="sensory_box"/>
    <property type="match status" value="1"/>
</dbReference>
<dbReference type="GO" id="GO:0007234">
    <property type="term" value="P:osmosensory signaling via phosphorelay pathway"/>
    <property type="evidence" value="ECO:0007669"/>
    <property type="project" value="TreeGrafter"/>
</dbReference>
<dbReference type="SUPFAM" id="SSF55874">
    <property type="entry name" value="ATPase domain of HSP90 chaperone/DNA topoisomerase II/histidine kinase"/>
    <property type="match status" value="1"/>
</dbReference>
<comment type="subcellular location">
    <subcellularLocation>
        <location evidence="2">Cell membrane</location>
        <topology evidence="2">Multi-pass membrane protein</topology>
    </subcellularLocation>
</comment>
<feature type="transmembrane region" description="Helical" evidence="16">
    <location>
        <begin position="244"/>
        <end position="263"/>
    </location>
</feature>
<feature type="domain" description="PAS" evidence="18">
    <location>
        <begin position="315"/>
        <end position="390"/>
    </location>
</feature>
<evidence type="ECO:0000256" key="8">
    <source>
        <dbReference type="ARBA" id="ARBA00022741"/>
    </source>
</evidence>
<dbReference type="AlphaFoldDB" id="A0A7W4VV21"/>
<keyword evidence="5" id="KW-0597">Phosphoprotein</keyword>
<evidence type="ECO:0000256" key="13">
    <source>
        <dbReference type="ARBA" id="ARBA00023136"/>
    </source>
</evidence>
<dbReference type="Gene3D" id="3.30.565.10">
    <property type="entry name" value="Histidine kinase-like ATPase, C-terminal domain"/>
    <property type="match status" value="1"/>
</dbReference>
<keyword evidence="11 16" id="KW-1133">Transmembrane helix</keyword>
<keyword evidence="10" id="KW-0067">ATP-binding</keyword>
<dbReference type="InterPro" id="IPR005467">
    <property type="entry name" value="His_kinase_dom"/>
</dbReference>
<evidence type="ECO:0000256" key="16">
    <source>
        <dbReference type="SAM" id="Phobius"/>
    </source>
</evidence>
<dbReference type="InterPro" id="IPR050351">
    <property type="entry name" value="BphY/WalK/GraS-like"/>
</dbReference>
<dbReference type="GO" id="GO:0030295">
    <property type="term" value="F:protein kinase activator activity"/>
    <property type="evidence" value="ECO:0007669"/>
    <property type="project" value="TreeGrafter"/>
</dbReference>
<dbReference type="InterPro" id="IPR013656">
    <property type="entry name" value="PAS_4"/>
</dbReference>
<feature type="transmembrane region" description="Helical" evidence="16">
    <location>
        <begin position="153"/>
        <end position="174"/>
    </location>
</feature>
<dbReference type="GO" id="GO:0005524">
    <property type="term" value="F:ATP binding"/>
    <property type="evidence" value="ECO:0007669"/>
    <property type="project" value="UniProtKB-KW"/>
</dbReference>
<feature type="transmembrane region" description="Helical" evidence="16">
    <location>
        <begin position="7"/>
        <end position="27"/>
    </location>
</feature>
<evidence type="ECO:0000256" key="15">
    <source>
        <dbReference type="SAM" id="MobiDB-lite"/>
    </source>
</evidence>
<reference evidence="19 20" key="1">
    <citation type="submission" date="2020-08" db="EMBL/GenBank/DDBJ databases">
        <title>Sequencing the genomes of 1000 actinobacteria strains.</title>
        <authorList>
            <person name="Klenk H.-P."/>
        </authorList>
    </citation>
    <scope>NUCLEOTIDE SEQUENCE [LARGE SCALE GENOMIC DNA]</scope>
    <source>
        <strain evidence="19 20">DSM 105498</strain>
    </source>
</reference>
<dbReference type="EC" id="2.7.13.3" evidence="3"/>
<dbReference type="RefSeq" id="WP_183591760.1">
    <property type="nucleotide sequence ID" value="NZ_JACHWR010000001.1"/>
</dbReference>
<dbReference type="Gene3D" id="1.10.287.130">
    <property type="match status" value="1"/>
</dbReference>
<keyword evidence="4" id="KW-1003">Cell membrane</keyword>
<keyword evidence="6" id="KW-0808">Transferase</keyword>
<dbReference type="PROSITE" id="PS50109">
    <property type="entry name" value="HIS_KIN"/>
    <property type="match status" value="1"/>
</dbReference>
<keyword evidence="8" id="KW-0547">Nucleotide-binding</keyword>
<dbReference type="InterPro" id="IPR004358">
    <property type="entry name" value="Sig_transdc_His_kin-like_C"/>
</dbReference>
<dbReference type="InterPro" id="IPR003661">
    <property type="entry name" value="HisK_dim/P_dom"/>
</dbReference>
<dbReference type="Pfam" id="PF08448">
    <property type="entry name" value="PAS_4"/>
    <property type="match status" value="1"/>
</dbReference>
<dbReference type="Pfam" id="PF00512">
    <property type="entry name" value="HisKA"/>
    <property type="match status" value="1"/>
</dbReference>
<keyword evidence="7 16" id="KW-0812">Transmembrane</keyword>
<evidence type="ECO:0000259" key="17">
    <source>
        <dbReference type="PROSITE" id="PS50109"/>
    </source>
</evidence>
<dbReference type="CDD" id="cd00075">
    <property type="entry name" value="HATPase"/>
    <property type="match status" value="1"/>
</dbReference>
<sequence>MSRARLLDLGSFAAYFVVAALLGRLTVLEGAELALVWPAAGVAAAWFAVTGWRRGLVLDAVVLFVCSWAVNDLTGADTWLSVGLAAGTVAQVLVFGMLLSRWCPAMWGFGDRPPPGVPGVRDLGVLAGAAFLSAAVASLAGPTTIVLLTDGSWASLATWVLRTTVGVLAIFPLSMLARNVARAPHGGLAGVGRGTIVEAVGLVVATGLATWLVFWTNDDLPVPFLVLTTCVWAGTRFTSWVADIHAILLTAGVTVATVLNQGPFTSIDDVTARELVFQSYVAMIVVLNLALSVARRELLLLNRRIARSEAASQEQATMLRTILDTMADGVSVLDDTGHLVLRNPAATHLIGGVQLDAEGRVESGDYGMFYADGTRLTRESGPFTRALAGEQIDGVDVFVRNPAAPDGRLIEVTVRPLPNTDPLLTVAVFHDVTADRRERDELASFAGVVAHDLLNPLTVVEGWSEALLEAAQAGTVVPLDRQADQLGRILRAAQRMQHLISDLLAYTTARDLKINPVRVDLHAVATDVARARVDAVRVKGGESPLITVDPDLPPVLAEPVLLRQVVDNLVGNAVKYVAPGVVPEVRVAARVLADGDAHPMVLVEVSDNGIGIPEDQQSRVFDSFHRAHADGGYRGTGLGLSIVKRIAERHDGTAWATGNPATGGTTMSVTFPSAGRRDVAELDDGELDVAEVRLGAADVPRPEDPLGDDVGDEGDRAGHRGRR</sequence>
<evidence type="ECO:0000256" key="2">
    <source>
        <dbReference type="ARBA" id="ARBA00004651"/>
    </source>
</evidence>
<evidence type="ECO:0000256" key="11">
    <source>
        <dbReference type="ARBA" id="ARBA00022989"/>
    </source>
</evidence>
<dbReference type="EMBL" id="JACHWR010000001">
    <property type="protein sequence ID" value="MBB3041909.1"/>
    <property type="molecule type" value="Genomic_DNA"/>
</dbReference>
<accession>A0A7W4VV21</accession>
<dbReference type="InterPro" id="IPR036890">
    <property type="entry name" value="HATPase_C_sf"/>
</dbReference>
<comment type="caution">
    <text evidence="19">The sequence shown here is derived from an EMBL/GenBank/DDBJ whole genome shotgun (WGS) entry which is preliminary data.</text>
</comment>
<evidence type="ECO:0000313" key="20">
    <source>
        <dbReference type="Proteomes" id="UP000589626"/>
    </source>
</evidence>
<evidence type="ECO:0000256" key="7">
    <source>
        <dbReference type="ARBA" id="ARBA00022692"/>
    </source>
</evidence>
<dbReference type="SUPFAM" id="SSF55785">
    <property type="entry name" value="PYP-like sensor domain (PAS domain)"/>
    <property type="match status" value="1"/>
</dbReference>
<feature type="transmembrane region" description="Helical" evidence="16">
    <location>
        <begin position="123"/>
        <end position="147"/>
    </location>
</feature>
<organism evidence="19 20">
    <name type="scientific">Nocardioides soli</name>
    <dbReference type="NCBI Taxonomy" id="1036020"/>
    <lineage>
        <taxon>Bacteria</taxon>
        <taxon>Bacillati</taxon>
        <taxon>Actinomycetota</taxon>
        <taxon>Actinomycetes</taxon>
        <taxon>Propionibacteriales</taxon>
        <taxon>Nocardioidaceae</taxon>
        <taxon>Nocardioides</taxon>
    </lineage>
</organism>
<feature type="transmembrane region" description="Helical" evidence="16">
    <location>
        <begin position="195"/>
        <end position="214"/>
    </location>
</feature>
<proteinExistence type="predicted"/>
<dbReference type="PANTHER" id="PTHR42878">
    <property type="entry name" value="TWO-COMPONENT HISTIDINE KINASE"/>
    <property type="match status" value="1"/>
</dbReference>
<evidence type="ECO:0000256" key="12">
    <source>
        <dbReference type="ARBA" id="ARBA00023012"/>
    </source>
</evidence>
<dbReference type="PANTHER" id="PTHR42878:SF7">
    <property type="entry name" value="SENSOR HISTIDINE KINASE GLRK"/>
    <property type="match status" value="1"/>
</dbReference>
<evidence type="ECO:0000256" key="5">
    <source>
        <dbReference type="ARBA" id="ARBA00022553"/>
    </source>
</evidence>
<evidence type="ECO:0000256" key="10">
    <source>
        <dbReference type="ARBA" id="ARBA00022840"/>
    </source>
</evidence>
<dbReference type="InterPro" id="IPR000014">
    <property type="entry name" value="PAS"/>
</dbReference>
<name>A0A7W4VV21_9ACTN</name>
<evidence type="ECO:0000313" key="19">
    <source>
        <dbReference type="EMBL" id="MBB3041909.1"/>
    </source>
</evidence>
<dbReference type="PROSITE" id="PS50112">
    <property type="entry name" value="PAS"/>
    <property type="match status" value="1"/>
</dbReference>
<evidence type="ECO:0000259" key="18">
    <source>
        <dbReference type="PROSITE" id="PS50112"/>
    </source>
</evidence>
<dbReference type="PRINTS" id="PR00344">
    <property type="entry name" value="BCTRLSENSOR"/>
</dbReference>
<protein>
    <recommendedName>
        <fullName evidence="14">Sensor-like histidine kinase SenX3</fullName>
        <ecNumber evidence="3">2.7.13.3</ecNumber>
    </recommendedName>
</protein>
<evidence type="ECO:0000256" key="1">
    <source>
        <dbReference type="ARBA" id="ARBA00000085"/>
    </source>
</evidence>
<dbReference type="CDD" id="cd00082">
    <property type="entry name" value="HisKA"/>
    <property type="match status" value="1"/>
</dbReference>
<dbReference type="Pfam" id="PF05231">
    <property type="entry name" value="MASE1"/>
    <property type="match status" value="1"/>
</dbReference>
<gene>
    <name evidence="19" type="ORF">FHU40_001710</name>
</gene>
<dbReference type="GO" id="GO:0000155">
    <property type="term" value="F:phosphorelay sensor kinase activity"/>
    <property type="evidence" value="ECO:0007669"/>
    <property type="project" value="InterPro"/>
</dbReference>
<dbReference type="Gene3D" id="3.30.450.20">
    <property type="entry name" value="PAS domain"/>
    <property type="match status" value="1"/>
</dbReference>
<dbReference type="InterPro" id="IPR003594">
    <property type="entry name" value="HATPase_dom"/>
</dbReference>
<dbReference type="GO" id="GO:0005886">
    <property type="term" value="C:plasma membrane"/>
    <property type="evidence" value="ECO:0007669"/>
    <property type="project" value="UniProtKB-SubCell"/>
</dbReference>
<feature type="region of interest" description="Disordered" evidence="15">
    <location>
        <begin position="693"/>
        <end position="723"/>
    </location>
</feature>
<evidence type="ECO:0000256" key="4">
    <source>
        <dbReference type="ARBA" id="ARBA00022475"/>
    </source>
</evidence>
<keyword evidence="20" id="KW-1185">Reference proteome</keyword>
<dbReference type="GO" id="GO:0000156">
    <property type="term" value="F:phosphorelay response regulator activity"/>
    <property type="evidence" value="ECO:0007669"/>
    <property type="project" value="TreeGrafter"/>
</dbReference>
<dbReference type="SMART" id="SM00387">
    <property type="entry name" value="HATPase_c"/>
    <property type="match status" value="1"/>
</dbReference>
<dbReference type="SMART" id="SM00388">
    <property type="entry name" value="HisKA"/>
    <property type="match status" value="1"/>
</dbReference>
<keyword evidence="13 16" id="KW-0472">Membrane</keyword>
<evidence type="ECO:0000256" key="14">
    <source>
        <dbReference type="ARBA" id="ARBA00039401"/>
    </source>
</evidence>
<feature type="transmembrane region" description="Helical" evidence="16">
    <location>
        <begin position="275"/>
        <end position="294"/>
    </location>
</feature>
<dbReference type="InterPro" id="IPR036097">
    <property type="entry name" value="HisK_dim/P_sf"/>
</dbReference>
<dbReference type="Proteomes" id="UP000589626">
    <property type="component" value="Unassembled WGS sequence"/>
</dbReference>
<comment type="catalytic activity">
    <reaction evidence="1">
        <text>ATP + protein L-histidine = ADP + protein N-phospho-L-histidine.</text>
        <dbReference type="EC" id="2.7.13.3"/>
    </reaction>
</comment>
<feature type="transmembrane region" description="Helical" evidence="16">
    <location>
        <begin position="33"/>
        <end position="49"/>
    </location>
</feature>
<feature type="transmembrane region" description="Helical" evidence="16">
    <location>
        <begin position="79"/>
        <end position="102"/>
    </location>
</feature>